<dbReference type="GO" id="GO:0046872">
    <property type="term" value="F:metal ion binding"/>
    <property type="evidence" value="ECO:0007669"/>
    <property type="project" value="UniProtKB-KW"/>
</dbReference>
<name>X1BHI8_9ZZZZ</name>
<dbReference type="PANTHER" id="PTHR46986:SF1">
    <property type="entry name" value="ENDORIBONUCLEASE YBEY, CHLOROPLASTIC"/>
    <property type="match status" value="1"/>
</dbReference>
<evidence type="ECO:0000256" key="5">
    <source>
        <dbReference type="ARBA" id="ARBA00022759"/>
    </source>
</evidence>
<keyword evidence="4" id="KW-0479">Metal-binding</keyword>
<keyword evidence="7" id="KW-0862">Zinc</keyword>
<feature type="non-terminal residue" evidence="8">
    <location>
        <position position="1"/>
    </location>
</feature>
<dbReference type="SUPFAM" id="SSF55486">
    <property type="entry name" value="Metalloproteases ('zincins'), catalytic domain"/>
    <property type="match status" value="1"/>
</dbReference>
<evidence type="ECO:0008006" key="9">
    <source>
        <dbReference type="Google" id="ProtNLM"/>
    </source>
</evidence>
<evidence type="ECO:0000256" key="3">
    <source>
        <dbReference type="ARBA" id="ARBA00022722"/>
    </source>
</evidence>
<dbReference type="GO" id="GO:0006364">
    <property type="term" value="P:rRNA processing"/>
    <property type="evidence" value="ECO:0007669"/>
    <property type="project" value="InterPro"/>
</dbReference>
<dbReference type="InterPro" id="IPR020549">
    <property type="entry name" value="YbeY_CS"/>
</dbReference>
<keyword evidence="3" id="KW-0540">Nuclease</keyword>
<comment type="caution">
    <text evidence="8">The sequence shown here is derived from an EMBL/GenBank/DDBJ whole genome shotgun (WGS) entry which is preliminary data.</text>
</comment>
<protein>
    <recommendedName>
        <fullName evidence="9">rRNA maturation RNase YbeY</fullName>
    </recommendedName>
</protein>
<dbReference type="EMBL" id="BART01001602">
    <property type="protein sequence ID" value="GAG71501.1"/>
    <property type="molecule type" value="Genomic_DNA"/>
</dbReference>
<comment type="cofactor">
    <cofactor evidence="1">
        <name>Zn(2+)</name>
        <dbReference type="ChEBI" id="CHEBI:29105"/>
    </cofactor>
</comment>
<reference evidence="8" key="1">
    <citation type="journal article" date="2014" name="Front. Microbiol.">
        <title>High frequency of phylogenetically diverse reductive dehalogenase-homologous genes in deep subseafloor sedimentary metagenomes.</title>
        <authorList>
            <person name="Kawai M."/>
            <person name="Futagami T."/>
            <person name="Toyoda A."/>
            <person name="Takaki Y."/>
            <person name="Nishi S."/>
            <person name="Hori S."/>
            <person name="Arai W."/>
            <person name="Tsubouchi T."/>
            <person name="Morono Y."/>
            <person name="Uchiyama I."/>
            <person name="Ito T."/>
            <person name="Fujiyama A."/>
            <person name="Inagaki F."/>
            <person name="Takami H."/>
        </authorList>
    </citation>
    <scope>NUCLEOTIDE SEQUENCE</scope>
    <source>
        <strain evidence="8">Expedition CK06-06</strain>
    </source>
</reference>
<dbReference type="AlphaFoldDB" id="X1BHI8"/>
<dbReference type="InterPro" id="IPR023091">
    <property type="entry name" value="MetalPrtase_cat_dom_sf_prd"/>
</dbReference>
<accession>X1BHI8</accession>
<sequence>WKVSGGDAKESIGGRVSPERTYAKIQIRSLLNLQVNIRFLKKVASGALFHEQVHKDKEVSIVLVDNKTIKQLNDKFRGISEATDVLAFPLGGEFSSTENLLGEIVISVERAKEAAKEGGHRLKEELALLVVHGILHLLGHADEKKKEREIMRNKEGKILESLGIKINPVRDKISNGVKI</sequence>
<dbReference type="InterPro" id="IPR002036">
    <property type="entry name" value="YbeY"/>
</dbReference>
<evidence type="ECO:0000256" key="2">
    <source>
        <dbReference type="ARBA" id="ARBA00010875"/>
    </source>
</evidence>
<dbReference type="PROSITE" id="PS01306">
    <property type="entry name" value="UPF0054"/>
    <property type="match status" value="1"/>
</dbReference>
<proteinExistence type="inferred from homology"/>
<evidence type="ECO:0000256" key="6">
    <source>
        <dbReference type="ARBA" id="ARBA00022801"/>
    </source>
</evidence>
<evidence type="ECO:0000256" key="4">
    <source>
        <dbReference type="ARBA" id="ARBA00022723"/>
    </source>
</evidence>
<organism evidence="8">
    <name type="scientific">marine sediment metagenome</name>
    <dbReference type="NCBI Taxonomy" id="412755"/>
    <lineage>
        <taxon>unclassified sequences</taxon>
        <taxon>metagenomes</taxon>
        <taxon>ecological metagenomes</taxon>
    </lineage>
</organism>
<keyword evidence="6" id="KW-0378">Hydrolase</keyword>
<evidence type="ECO:0000256" key="1">
    <source>
        <dbReference type="ARBA" id="ARBA00001947"/>
    </source>
</evidence>
<keyword evidence="5" id="KW-0255">Endonuclease</keyword>
<dbReference type="NCBIfam" id="TIGR00043">
    <property type="entry name" value="rRNA maturation RNase YbeY"/>
    <property type="match status" value="1"/>
</dbReference>
<dbReference type="GO" id="GO:0004519">
    <property type="term" value="F:endonuclease activity"/>
    <property type="evidence" value="ECO:0007669"/>
    <property type="project" value="UniProtKB-KW"/>
</dbReference>
<dbReference type="PANTHER" id="PTHR46986">
    <property type="entry name" value="ENDORIBONUCLEASE YBEY, CHLOROPLASTIC"/>
    <property type="match status" value="1"/>
</dbReference>
<dbReference type="GO" id="GO:0004222">
    <property type="term" value="F:metalloendopeptidase activity"/>
    <property type="evidence" value="ECO:0007669"/>
    <property type="project" value="InterPro"/>
</dbReference>
<dbReference type="Gene3D" id="3.40.390.30">
    <property type="entry name" value="Metalloproteases ('zincins'), catalytic domain"/>
    <property type="match status" value="1"/>
</dbReference>
<evidence type="ECO:0000256" key="7">
    <source>
        <dbReference type="ARBA" id="ARBA00022833"/>
    </source>
</evidence>
<dbReference type="HAMAP" id="MF_00009">
    <property type="entry name" value="Endoribonucl_YbeY"/>
    <property type="match status" value="1"/>
</dbReference>
<evidence type="ECO:0000313" key="8">
    <source>
        <dbReference type="EMBL" id="GAG71501.1"/>
    </source>
</evidence>
<dbReference type="Pfam" id="PF02130">
    <property type="entry name" value="YbeY"/>
    <property type="match status" value="1"/>
</dbReference>
<gene>
    <name evidence="8" type="ORF">S01H4_05503</name>
</gene>
<comment type="similarity">
    <text evidence="2">Belongs to the endoribonuclease YbeY family.</text>
</comment>